<evidence type="ECO:0000256" key="9">
    <source>
        <dbReference type="ARBA" id="ARBA00022723"/>
    </source>
</evidence>
<evidence type="ECO:0000256" key="6">
    <source>
        <dbReference type="ARBA" id="ARBA00022490"/>
    </source>
</evidence>
<evidence type="ECO:0000259" key="23">
    <source>
        <dbReference type="PROSITE" id="PS50222"/>
    </source>
</evidence>
<evidence type="ECO:0000256" key="10">
    <source>
        <dbReference type="ARBA" id="ARBA00022737"/>
    </source>
</evidence>
<comment type="catalytic activity">
    <reaction evidence="19">
        <text>L-seryl-[protein] + ATP = O-phospho-L-seryl-[protein] + ADP + H(+)</text>
        <dbReference type="Rhea" id="RHEA:17989"/>
        <dbReference type="Rhea" id="RHEA-COMP:9863"/>
        <dbReference type="Rhea" id="RHEA-COMP:11604"/>
        <dbReference type="ChEBI" id="CHEBI:15378"/>
        <dbReference type="ChEBI" id="CHEBI:29999"/>
        <dbReference type="ChEBI" id="CHEBI:30616"/>
        <dbReference type="ChEBI" id="CHEBI:83421"/>
        <dbReference type="ChEBI" id="CHEBI:456216"/>
        <dbReference type="EC" id="2.7.11.1"/>
    </reaction>
</comment>
<feature type="domain" description="EF-hand" evidence="23">
    <location>
        <begin position="347"/>
        <end position="382"/>
    </location>
</feature>
<feature type="domain" description="Protein kinase" evidence="22">
    <location>
        <begin position="46"/>
        <end position="303"/>
    </location>
</feature>
<comment type="subunit">
    <text evidence="4">Monomer.</text>
</comment>
<dbReference type="Proteomes" id="UP001162131">
    <property type="component" value="Unassembled WGS sequence"/>
</dbReference>
<evidence type="ECO:0000256" key="20">
    <source>
        <dbReference type="PROSITE-ProRule" id="PRU10141"/>
    </source>
</evidence>
<dbReference type="EC" id="2.7.11.1" evidence="5"/>
<dbReference type="FunFam" id="1.10.510.10:FF:000571">
    <property type="entry name" value="Maternal embryonic leucine zipper kinase"/>
    <property type="match status" value="1"/>
</dbReference>
<dbReference type="CDD" id="cd05117">
    <property type="entry name" value="STKc_CAMK"/>
    <property type="match status" value="1"/>
</dbReference>
<organism evidence="24 25">
    <name type="scientific">Blepharisma stoltei</name>
    <dbReference type="NCBI Taxonomy" id="1481888"/>
    <lineage>
        <taxon>Eukaryota</taxon>
        <taxon>Sar</taxon>
        <taxon>Alveolata</taxon>
        <taxon>Ciliophora</taxon>
        <taxon>Postciliodesmatophora</taxon>
        <taxon>Heterotrichea</taxon>
        <taxon>Heterotrichida</taxon>
        <taxon>Blepharismidae</taxon>
        <taxon>Blepharisma</taxon>
    </lineage>
</organism>
<dbReference type="InterPro" id="IPR011009">
    <property type="entry name" value="Kinase-like_dom_sf"/>
</dbReference>
<comment type="similarity">
    <text evidence="3">Belongs to the centrin family.</text>
</comment>
<dbReference type="SUPFAM" id="SSF56112">
    <property type="entry name" value="Protein kinase-like (PK-like)"/>
    <property type="match status" value="1"/>
</dbReference>
<dbReference type="SMART" id="SM00220">
    <property type="entry name" value="S_TKc"/>
    <property type="match status" value="1"/>
</dbReference>
<dbReference type="PROSITE" id="PS00108">
    <property type="entry name" value="PROTEIN_KINASE_ST"/>
    <property type="match status" value="1"/>
</dbReference>
<dbReference type="PROSITE" id="PS50011">
    <property type="entry name" value="PROTEIN_KINASE_DOM"/>
    <property type="match status" value="1"/>
</dbReference>
<dbReference type="InterPro" id="IPR011992">
    <property type="entry name" value="EF-hand-dom_pair"/>
</dbReference>
<dbReference type="FunFam" id="1.10.238.10:FF:000178">
    <property type="entry name" value="Calmodulin-2 A"/>
    <property type="match status" value="1"/>
</dbReference>
<evidence type="ECO:0000256" key="2">
    <source>
        <dbReference type="ARBA" id="ARBA00004245"/>
    </source>
</evidence>
<accession>A0AAU9JFS6</accession>
<keyword evidence="10" id="KW-0677">Repeat</keyword>
<dbReference type="InterPro" id="IPR008271">
    <property type="entry name" value="Ser/Thr_kinase_AS"/>
</dbReference>
<evidence type="ECO:0000256" key="1">
    <source>
        <dbReference type="ARBA" id="ARBA00001946"/>
    </source>
</evidence>
<keyword evidence="9" id="KW-0479">Metal-binding</keyword>
<evidence type="ECO:0000256" key="18">
    <source>
        <dbReference type="ARBA" id="ARBA00047899"/>
    </source>
</evidence>
<dbReference type="PROSITE" id="PS00018">
    <property type="entry name" value="EF_HAND_1"/>
    <property type="match status" value="2"/>
</dbReference>
<dbReference type="InterPro" id="IPR017441">
    <property type="entry name" value="Protein_kinase_ATP_BS"/>
</dbReference>
<keyword evidence="8" id="KW-0808">Transferase</keyword>
<dbReference type="EMBL" id="CAJZBQ010000025">
    <property type="protein sequence ID" value="CAG9320534.1"/>
    <property type="molecule type" value="Genomic_DNA"/>
</dbReference>
<dbReference type="SMART" id="SM00054">
    <property type="entry name" value="EFh"/>
    <property type="match status" value="4"/>
</dbReference>
<dbReference type="Gene3D" id="1.10.510.10">
    <property type="entry name" value="Transferase(Phosphotransferase) domain 1"/>
    <property type="match status" value="1"/>
</dbReference>
<evidence type="ECO:0000313" key="25">
    <source>
        <dbReference type="Proteomes" id="UP001162131"/>
    </source>
</evidence>
<evidence type="ECO:0000256" key="16">
    <source>
        <dbReference type="ARBA" id="ARBA00024334"/>
    </source>
</evidence>
<name>A0AAU9JFS6_9CILI</name>
<feature type="domain" description="EF-hand" evidence="23">
    <location>
        <begin position="420"/>
        <end position="455"/>
    </location>
</feature>
<dbReference type="Gene3D" id="1.10.238.10">
    <property type="entry name" value="EF-hand"/>
    <property type="match status" value="2"/>
</dbReference>
<evidence type="ECO:0000256" key="3">
    <source>
        <dbReference type="ARBA" id="ARBA00005253"/>
    </source>
</evidence>
<protein>
    <recommendedName>
        <fullName evidence="5">non-specific serine/threonine protein kinase</fullName>
        <ecNumber evidence="5">2.7.11.1</ecNumber>
    </recommendedName>
</protein>
<dbReference type="InterPro" id="IPR018247">
    <property type="entry name" value="EF_Hand_1_Ca_BS"/>
</dbReference>
<dbReference type="GO" id="GO:0004674">
    <property type="term" value="F:protein serine/threonine kinase activity"/>
    <property type="evidence" value="ECO:0007669"/>
    <property type="project" value="UniProtKB-KW"/>
</dbReference>
<gene>
    <name evidence="24" type="ORF">BSTOLATCC_MIC26448</name>
</gene>
<evidence type="ECO:0000256" key="14">
    <source>
        <dbReference type="ARBA" id="ARBA00022840"/>
    </source>
</evidence>
<evidence type="ECO:0000256" key="4">
    <source>
        <dbReference type="ARBA" id="ARBA00011245"/>
    </source>
</evidence>
<keyword evidence="13" id="KW-0106">Calcium</keyword>
<evidence type="ECO:0000256" key="11">
    <source>
        <dbReference type="ARBA" id="ARBA00022741"/>
    </source>
</evidence>
<evidence type="ECO:0000256" key="19">
    <source>
        <dbReference type="ARBA" id="ARBA00048679"/>
    </source>
</evidence>
<dbReference type="Pfam" id="PF00069">
    <property type="entry name" value="Pkinase"/>
    <property type="match status" value="1"/>
</dbReference>
<dbReference type="AlphaFoldDB" id="A0AAU9JFS6"/>
<evidence type="ECO:0000256" key="12">
    <source>
        <dbReference type="ARBA" id="ARBA00022777"/>
    </source>
</evidence>
<dbReference type="Pfam" id="PF13499">
    <property type="entry name" value="EF-hand_7"/>
    <property type="match status" value="1"/>
</dbReference>
<evidence type="ECO:0000256" key="21">
    <source>
        <dbReference type="RuleBase" id="RU000304"/>
    </source>
</evidence>
<dbReference type="CDD" id="cd00051">
    <property type="entry name" value="EFh"/>
    <property type="match status" value="1"/>
</dbReference>
<dbReference type="GO" id="GO:0005856">
    <property type="term" value="C:cytoskeleton"/>
    <property type="evidence" value="ECO:0007669"/>
    <property type="project" value="UniProtKB-SubCell"/>
</dbReference>
<evidence type="ECO:0000256" key="13">
    <source>
        <dbReference type="ARBA" id="ARBA00022837"/>
    </source>
</evidence>
<comment type="function">
    <text evidence="17">Plays a fundamental role in microtubule organizing center structure and function. Component of the infraciliary lattice (ICL) and the ciliary basal bodies.</text>
</comment>
<keyword evidence="14 20" id="KW-0067">ATP-binding</keyword>
<keyword evidence="7 21" id="KW-0723">Serine/threonine-protein kinase</keyword>
<dbReference type="InterPro" id="IPR002048">
    <property type="entry name" value="EF_hand_dom"/>
</dbReference>
<evidence type="ECO:0000313" key="24">
    <source>
        <dbReference type="EMBL" id="CAG9320534.1"/>
    </source>
</evidence>
<dbReference type="InterPro" id="IPR000719">
    <property type="entry name" value="Prot_kinase_dom"/>
</dbReference>
<comment type="catalytic activity">
    <reaction evidence="18">
        <text>L-threonyl-[protein] + ATP = O-phospho-L-threonyl-[protein] + ADP + H(+)</text>
        <dbReference type="Rhea" id="RHEA:46608"/>
        <dbReference type="Rhea" id="RHEA-COMP:11060"/>
        <dbReference type="Rhea" id="RHEA-COMP:11605"/>
        <dbReference type="ChEBI" id="CHEBI:15378"/>
        <dbReference type="ChEBI" id="CHEBI:30013"/>
        <dbReference type="ChEBI" id="CHEBI:30616"/>
        <dbReference type="ChEBI" id="CHEBI:61977"/>
        <dbReference type="ChEBI" id="CHEBI:456216"/>
        <dbReference type="EC" id="2.7.11.1"/>
    </reaction>
</comment>
<evidence type="ECO:0000256" key="17">
    <source>
        <dbReference type="ARBA" id="ARBA00025692"/>
    </source>
</evidence>
<evidence type="ECO:0000256" key="7">
    <source>
        <dbReference type="ARBA" id="ARBA00022527"/>
    </source>
</evidence>
<dbReference type="FunFam" id="3.30.200.20:FF:000315">
    <property type="entry name" value="Calcium-dependent protein kinase 3"/>
    <property type="match status" value="1"/>
</dbReference>
<dbReference type="PROSITE" id="PS50222">
    <property type="entry name" value="EF_HAND_2"/>
    <property type="match status" value="3"/>
</dbReference>
<dbReference type="Gene3D" id="3.30.200.20">
    <property type="entry name" value="Phosphorylase Kinase, domain 1"/>
    <property type="match status" value="1"/>
</dbReference>
<evidence type="ECO:0000256" key="15">
    <source>
        <dbReference type="ARBA" id="ARBA00023212"/>
    </source>
</evidence>
<keyword evidence="15" id="KW-0206">Cytoskeleton</keyword>
<reference evidence="24" key="1">
    <citation type="submission" date="2021-09" db="EMBL/GenBank/DDBJ databases">
        <authorList>
            <consortium name="AG Swart"/>
            <person name="Singh M."/>
            <person name="Singh A."/>
            <person name="Seah K."/>
            <person name="Emmerich C."/>
        </authorList>
    </citation>
    <scope>NUCLEOTIDE SEQUENCE</scope>
    <source>
        <strain evidence="24">ATCC30299</strain>
    </source>
</reference>
<evidence type="ECO:0000256" key="8">
    <source>
        <dbReference type="ARBA" id="ARBA00022679"/>
    </source>
</evidence>
<evidence type="ECO:0000256" key="5">
    <source>
        <dbReference type="ARBA" id="ARBA00012513"/>
    </source>
</evidence>
<dbReference type="InterPro" id="IPR050205">
    <property type="entry name" value="CDPK_Ser/Thr_kinases"/>
</dbReference>
<comment type="cofactor">
    <cofactor evidence="1">
        <name>Mg(2+)</name>
        <dbReference type="ChEBI" id="CHEBI:18420"/>
    </cofactor>
</comment>
<keyword evidence="12" id="KW-0418">Kinase</keyword>
<sequence length="488" mass="54974">MGCCGSSNPNKQIIISPLTTSPQKKNMKVCAGTFIKTQLSPFSEVYMQGNRIGLGGFGEVRRCTHRITGALRAVKIYSKELFGPNSTQQGKMLEEMEILRKLDHPNIIRVYDFFEDSKNYYLVMEYCEGGELFNKIEKMAKFSEDDAALIMRQLMSVVAFCHSMGVIHRDLKPENIMVEERSRKLNIKIADFGTACYLDQNHETTGVIGTAYYMAPEVFAGSYNEACDVWSCGVIMYILLTGNPPFGGKTDEEIIAKVKEGAYKTDSPEFSLISPEAIDLIKKLIAPLNERISASQSLSHPWLNRSRPTVEAPVLKAVITNLQDFRSTLKLRDAILTFITSQLVNYRELKELRDAFVILDHDGDGKIGKEDLFEQLSGIVPGDAAYTQAEEILMNVDSNNDGYIEFTEYLRATIDKKVLLSNENLLAAFSILDKHKTGKISVADFMSVLADREEYDLNLWSELVREANPDGRGEFDMEEFTKLLMNKI</sequence>
<dbReference type="SUPFAM" id="SSF47473">
    <property type="entry name" value="EF-hand"/>
    <property type="match status" value="1"/>
</dbReference>
<dbReference type="PANTHER" id="PTHR24349">
    <property type="entry name" value="SERINE/THREONINE-PROTEIN KINASE"/>
    <property type="match status" value="1"/>
</dbReference>
<keyword evidence="6" id="KW-0963">Cytoplasm</keyword>
<keyword evidence="25" id="KW-1185">Reference proteome</keyword>
<dbReference type="PROSITE" id="PS00107">
    <property type="entry name" value="PROTEIN_KINASE_ATP"/>
    <property type="match status" value="1"/>
</dbReference>
<comment type="caution">
    <text evidence="24">The sequence shown here is derived from an EMBL/GenBank/DDBJ whole genome shotgun (WGS) entry which is preliminary data.</text>
</comment>
<proteinExistence type="inferred from homology"/>
<feature type="domain" description="EF-hand" evidence="23">
    <location>
        <begin position="384"/>
        <end position="419"/>
    </location>
</feature>
<feature type="binding site" evidence="20">
    <location>
        <position position="75"/>
    </location>
    <ligand>
        <name>ATP</name>
        <dbReference type="ChEBI" id="CHEBI:30616"/>
    </ligand>
</feature>
<evidence type="ECO:0000259" key="22">
    <source>
        <dbReference type="PROSITE" id="PS50011"/>
    </source>
</evidence>
<dbReference type="GO" id="GO:0005524">
    <property type="term" value="F:ATP binding"/>
    <property type="evidence" value="ECO:0007669"/>
    <property type="project" value="UniProtKB-UniRule"/>
</dbReference>
<comment type="subcellular location">
    <subcellularLocation>
        <location evidence="2">Cytoplasm</location>
        <location evidence="2">Cytoskeleton</location>
    </subcellularLocation>
</comment>
<keyword evidence="11 20" id="KW-0547">Nucleotide-binding</keyword>
<comment type="similarity">
    <text evidence="16">Belongs to the protein kinase superfamily. Ser/Thr protein kinase family. CDPK subfamily.</text>
</comment>
<dbReference type="GO" id="GO:0005509">
    <property type="term" value="F:calcium ion binding"/>
    <property type="evidence" value="ECO:0007669"/>
    <property type="project" value="InterPro"/>
</dbReference>